<reference evidence="2 3" key="1">
    <citation type="submission" date="2021-01" db="EMBL/GenBank/DDBJ databases">
        <title>Genome Sequence and Methylation Pattern of Haloterrigena salifodinae BOL5-1, An Extremely Halophilic Archaeon from a Bolivian Salt Mine.</title>
        <authorList>
            <person name="DasSarma P."/>
            <person name="Anton B.P."/>
            <person name="DasSarma S.L."/>
            <person name="von Ehrenheim H.A.L."/>
            <person name="Martinez F.L."/>
            <person name="Guzman D."/>
            <person name="Roberts R.J."/>
            <person name="DasSarma S."/>
        </authorList>
    </citation>
    <scope>NUCLEOTIDE SEQUENCE [LARGE SCALE GENOMIC DNA]</scope>
    <source>
        <strain evidence="2 3">BOL5-1</strain>
        <plasmid evidence="2 3">pHTS171</plasmid>
    </source>
</reference>
<dbReference type="Proteomes" id="UP000637819">
    <property type="component" value="Plasmid pHTS171"/>
</dbReference>
<geneLocation type="plasmid" evidence="2 3">
    <name>pHTS171</name>
</geneLocation>
<dbReference type="RefSeq" id="WP_204749588.1">
    <property type="nucleotide sequence ID" value="NZ_CP069190.1"/>
</dbReference>
<dbReference type="GeneID" id="62877787"/>
<feature type="compositionally biased region" description="Acidic residues" evidence="1">
    <location>
        <begin position="130"/>
        <end position="142"/>
    </location>
</feature>
<gene>
    <name evidence="2" type="ORF">JMJ58_21645</name>
</gene>
<sequence>MRFRSAAGETDPSTRESPPDATGPSSSESPVRTFLFVAAGTAAVAYAVSRLRSSGDDGGIDASLETVRDRTVATVPDAVEERVAAAVPTESQPIPIGGRGSDEREGSSAAEDTQDVGSGAESADTGDAAPIDESDVNADLADEPSPTKVSSGTSEEIQDEPAEPGEMAVDEDVEELVDDVDGDGADGDESETEESDADKSEMSATDESDADEE</sequence>
<evidence type="ECO:0000256" key="1">
    <source>
        <dbReference type="SAM" id="MobiDB-lite"/>
    </source>
</evidence>
<name>A0A8T8E783_9EURY</name>
<dbReference type="AlphaFoldDB" id="A0A8T8E783"/>
<keyword evidence="2" id="KW-0614">Plasmid</keyword>
<protein>
    <submittedName>
        <fullName evidence="2">Uncharacterized protein</fullName>
    </submittedName>
</protein>
<organism evidence="2 3">
    <name type="scientific">Haloterrigena salifodinae</name>
    <dbReference type="NCBI Taxonomy" id="2675099"/>
    <lineage>
        <taxon>Archaea</taxon>
        <taxon>Methanobacteriati</taxon>
        <taxon>Methanobacteriota</taxon>
        <taxon>Stenosarchaea group</taxon>
        <taxon>Halobacteria</taxon>
        <taxon>Halobacteriales</taxon>
        <taxon>Natrialbaceae</taxon>
        <taxon>Haloterrigena</taxon>
    </lineage>
</organism>
<feature type="compositionally biased region" description="Acidic residues" evidence="1">
    <location>
        <begin position="156"/>
        <end position="196"/>
    </location>
</feature>
<keyword evidence="3" id="KW-1185">Reference proteome</keyword>
<feature type="compositionally biased region" description="Acidic residues" evidence="1">
    <location>
        <begin position="204"/>
        <end position="213"/>
    </location>
</feature>
<proteinExistence type="predicted"/>
<dbReference type="EMBL" id="CP069190">
    <property type="protein sequence ID" value="QRV17588.1"/>
    <property type="molecule type" value="Genomic_DNA"/>
</dbReference>
<dbReference type="KEGG" id="hsal:JMJ58_21645"/>
<dbReference type="OrthoDB" id="188225at2157"/>
<evidence type="ECO:0000313" key="2">
    <source>
        <dbReference type="EMBL" id="QRV17588.1"/>
    </source>
</evidence>
<evidence type="ECO:0000313" key="3">
    <source>
        <dbReference type="Proteomes" id="UP000637819"/>
    </source>
</evidence>
<feature type="region of interest" description="Disordered" evidence="1">
    <location>
        <begin position="51"/>
        <end position="213"/>
    </location>
</feature>
<accession>A0A8T8E783</accession>
<feature type="region of interest" description="Disordered" evidence="1">
    <location>
        <begin position="1"/>
        <end position="30"/>
    </location>
</feature>